<evidence type="ECO:0000313" key="1">
    <source>
        <dbReference type="EMBL" id="KAK4761036.1"/>
    </source>
</evidence>
<dbReference type="AlphaFoldDB" id="A0AAN7K6P4"/>
<protein>
    <submittedName>
        <fullName evidence="1">Uncharacterized protein</fullName>
    </submittedName>
</protein>
<accession>A0AAN7K6P4</accession>
<dbReference type="EMBL" id="JAXIOK010000010">
    <property type="protein sequence ID" value="KAK4761036.1"/>
    <property type="molecule type" value="Genomic_DNA"/>
</dbReference>
<dbReference type="Gene3D" id="3.30.1130.10">
    <property type="match status" value="1"/>
</dbReference>
<organism evidence="1 2">
    <name type="scientific">Trapa incisa</name>
    <dbReference type="NCBI Taxonomy" id="236973"/>
    <lineage>
        <taxon>Eukaryota</taxon>
        <taxon>Viridiplantae</taxon>
        <taxon>Streptophyta</taxon>
        <taxon>Embryophyta</taxon>
        <taxon>Tracheophyta</taxon>
        <taxon>Spermatophyta</taxon>
        <taxon>Magnoliopsida</taxon>
        <taxon>eudicotyledons</taxon>
        <taxon>Gunneridae</taxon>
        <taxon>Pentapetalae</taxon>
        <taxon>rosids</taxon>
        <taxon>malvids</taxon>
        <taxon>Myrtales</taxon>
        <taxon>Lythraceae</taxon>
        <taxon>Trapa</taxon>
    </lineage>
</organism>
<gene>
    <name evidence="1" type="ORF">SAY87_005929</name>
</gene>
<dbReference type="Proteomes" id="UP001345219">
    <property type="component" value="Chromosome 5"/>
</dbReference>
<dbReference type="InterPro" id="IPR043133">
    <property type="entry name" value="GTP-CH-I_C/QueF"/>
</dbReference>
<name>A0AAN7K6P4_9MYRT</name>
<sequence length="69" mass="7692">MPLRVTKAFHEGTVRVPVKKRAFGDSSSSVAHFFGFKLQVQKRLTRQIAENVSSLVDGDVMSEGKKMIL</sequence>
<comment type="caution">
    <text evidence="1">The sequence shown here is derived from an EMBL/GenBank/DDBJ whole genome shotgun (WGS) entry which is preliminary data.</text>
</comment>
<evidence type="ECO:0000313" key="2">
    <source>
        <dbReference type="Proteomes" id="UP001345219"/>
    </source>
</evidence>
<keyword evidence="2" id="KW-1185">Reference proteome</keyword>
<reference evidence="1 2" key="1">
    <citation type="journal article" date="2023" name="Hortic Res">
        <title>Pangenome of water caltrop reveals structural variations and asymmetric subgenome divergence after allopolyploidization.</title>
        <authorList>
            <person name="Zhang X."/>
            <person name="Chen Y."/>
            <person name="Wang L."/>
            <person name="Yuan Y."/>
            <person name="Fang M."/>
            <person name="Shi L."/>
            <person name="Lu R."/>
            <person name="Comes H.P."/>
            <person name="Ma Y."/>
            <person name="Chen Y."/>
            <person name="Huang G."/>
            <person name="Zhou Y."/>
            <person name="Zheng Z."/>
            <person name="Qiu Y."/>
        </authorList>
    </citation>
    <scope>NUCLEOTIDE SEQUENCE [LARGE SCALE GENOMIC DNA]</scope>
    <source>
        <tissue evidence="1">Roots</tissue>
    </source>
</reference>
<proteinExistence type="predicted"/>